<dbReference type="InterPro" id="IPR017927">
    <property type="entry name" value="FAD-bd_FR_type"/>
</dbReference>
<dbReference type="PANTHER" id="PTHR19384">
    <property type="entry name" value="NITRIC OXIDE SYNTHASE-RELATED"/>
    <property type="match status" value="1"/>
</dbReference>
<dbReference type="InterPro" id="IPR008254">
    <property type="entry name" value="Flavodoxin/NO_synth"/>
</dbReference>
<dbReference type="Pfam" id="PF00175">
    <property type="entry name" value="NAD_binding_1"/>
    <property type="match status" value="1"/>
</dbReference>
<keyword evidence="3" id="KW-0285">Flavoprotein</keyword>
<organism evidence="10">
    <name type="scientific">Cucumis melo</name>
    <name type="common">Muskmelon</name>
    <dbReference type="NCBI Taxonomy" id="3656"/>
    <lineage>
        <taxon>Eukaryota</taxon>
        <taxon>Viridiplantae</taxon>
        <taxon>Streptophyta</taxon>
        <taxon>Embryophyta</taxon>
        <taxon>Tracheophyta</taxon>
        <taxon>Spermatophyta</taxon>
        <taxon>Magnoliopsida</taxon>
        <taxon>eudicotyledons</taxon>
        <taxon>Gunneridae</taxon>
        <taxon>Pentapetalae</taxon>
        <taxon>rosids</taxon>
        <taxon>fabids</taxon>
        <taxon>Cucurbitales</taxon>
        <taxon>Cucurbitaceae</taxon>
        <taxon>Benincaseae</taxon>
        <taxon>Cucumis</taxon>
    </lineage>
</organism>
<evidence type="ECO:0000256" key="3">
    <source>
        <dbReference type="ARBA" id="ARBA00022630"/>
    </source>
</evidence>
<dbReference type="PROSITE" id="PS50902">
    <property type="entry name" value="FLAVODOXIN_LIKE"/>
    <property type="match status" value="1"/>
</dbReference>
<dbReference type="InterPro" id="IPR001094">
    <property type="entry name" value="Flavdoxin-like"/>
</dbReference>
<keyword evidence="4" id="KW-0288">FMN</keyword>
<evidence type="ECO:0008006" key="11">
    <source>
        <dbReference type="Google" id="ProtNLM"/>
    </source>
</evidence>
<dbReference type="FunFam" id="3.40.50.80:FF:000032">
    <property type="entry name" value="NADPH-dependent diflavin oxidoreductase 1"/>
    <property type="match status" value="1"/>
</dbReference>
<evidence type="ECO:0000256" key="5">
    <source>
        <dbReference type="ARBA" id="ARBA00022827"/>
    </source>
</evidence>
<dbReference type="Gene3D" id="2.40.30.10">
    <property type="entry name" value="Translation factors"/>
    <property type="match status" value="1"/>
</dbReference>
<dbReference type="PANTHER" id="PTHR19384:SF10">
    <property type="entry name" value="NADPH-DEPENDENT DIFLAVIN OXIDOREDUCTASE 1"/>
    <property type="match status" value="1"/>
</dbReference>
<dbReference type="Pfam" id="PF00258">
    <property type="entry name" value="Flavodoxin_1"/>
    <property type="match status" value="1"/>
</dbReference>
<dbReference type="GO" id="GO:0005829">
    <property type="term" value="C:cytosol"/>
    <property type="evidence" value="ECO:0007669"/>
    <property type="project" value="TreeGrafter"/>
</dbReference>
<proteinExistence type="predicted"/>
<dbReference type="InterPro" id="IPR003097">
    <property type="entry name" value="CysJ-like_FAD-binding"/>
</dbReference>
<evidence type="ECO:0000256" key="6">
    <source>
        <dbReference type="ARBA" id="ARBA00022857"/>
    </source>
</evidence>
<feature type="domain" description="Flavodoxin-like" evidence="8">
    <location>
        <begin position="7"/>
        <end position="158"/>
    </location>
</feature>
<keyword evidence="7" id="KW-0560">Oxidoreductase</keyword>
<evidence type="ECO:0000259" key="9">
    <source>
        <dbReference type="PROSITE" id="PS51384"/>
    </source>
</evidence>
<protein>
    <recommendedName>
        <fullName evidence="11">NADPH-dependent diflavin oxidoreductase 1</fullName>
    </recommendedName>
</protein>
<dbReference type="GO" id="GO:0010181">
    <property type="term" value="F:FMN binding"/>
    <property type="evidence" value="ECO:0007669"/>
    <property type="project" value="InterPro"/>
</dbReference>
<dbReference type="GO" id="GO:0050660">
    <property type="term" value="F:flavin adenine dinucleotide binding"/>
    <property type="evidence" value="ECO:0007669"/>
    <property type="project" value="TreeGrafter"/>
</dbReference>
<dbReference type="InterPro" id="IPR001709">
    <property type="entry name" value="Flavoprot_Pyr_Nucl_cyt_Rdtase"/>
</dbReference>
<evidence type="ECO:0000259" key="8">
    <source>
        <dbReference type="PROSITE" id="PS50902"/>
    </source>
</evidence>
<dbReference type="InterPro" id="IPR029039">
    <property type="entry name" value="Flavoprotein-like_sf"/>
</dbReference>
<evidence type="ECO:0000256" key="1">
    <source>
        <dbReference type="ARBA" id="ARBA00001917"/>
    </source>
</evidence>
<comment type="cofactor">
    <cofactor evidence="1">
        <name>FMN</name>
        <dbReference type="ChEBI" id="CHEBI:58210"/>
    </cofactor>
</comment>
<dbReference type="Gene3D" id="3.40.50.80">
    <property type="entry name" value="Nucleotide-binding domain of ferredoxin-NADP reductase (FNR) module"/>
    <property type="match status" value="1"/>
</dbReference>
<evidence type="ECO:0000256" key="7">
    <source>
        <dbReference type="ARBA" id="ARBA00023002"/>
    </source>
</evidence>
<accession>A0A9I9DFR7</accession>
<dbReference type="PRINTS" id="PR00369">
    <property type="entry name" value="FLAVODOXIN"/>
</dbReference>
<feature type="domain" description="FAD-binding FR-type" evidence="9">
    <location>
        <begin position="178"/>
        <end position="389"/>
    </location>
</feature>
<dbReference type="InterPro" id="IPR039261">
    <property type="entry name" value="FNR_nucleotide-bd"/>
</dbReference>
<dbReference type="InterPro" id="IPR001433">
    <property type="entry name" value="OxRdtase_FAD/NAD-bd"/>
</dbReference>
<keyword evidence="5" id="KW-0274">FAD</keyword>
<name>A0A9I9DFR7_CUCME</name>
<dbReference type="PRINTS" id="PR00371">
    <property type="entry name" value="FPNCR"/>
</dbReference>
<dbReference type="Gene3D" id="3.40.50.360">
    <property type="match status" value="1"/>
</dbReference>
<dbReference type="AlphaFoldDB" id="A0A9I9DFR7"/>
<dbReference type="SUPFAM" id="SSF63380">
    <property type="entry name" value="Riboflavin synthase domain-like"/>
    <property type="match status" value="1"/>
</dbReference>
<dbReference type="Pfam" id="PF00667">
    <property type="entry name" value="FAD_binding_1"/>
    <property type="match status" value="1"/>
</dbReference>
<dbReference type="PROSITE" id="PS51384">
    <property type="entry name" value="FAD_FR"/>
    <property type="match status" value="1"/>
</dbReference>
<dbReference type="EnsemblPlants" id="MELO3C017636.2.1">
    <property type="protein sequence ID" value="MELO3C017636.2.1"/>
    <property type="gene ID" value="MELO3C017636.2"/>
</dbReference>
<comment type="cofactor">
    <cofactor evidence="2">
        <name>FAD</name>
        <dbReference type="ChEBI" id="CHEBI:57692"/>
    </cofactor>
</comment>
<dbReference type="Gramene" id="MELO3C017636.2.1">
    <property type="protein sequence ID" value="MELO3C017636.2.1"/>
    <property type="gene ID" value="MELO3C017636.2"/>
</dbReference>
<evidence type="ECO:0000256" key="4">
    <source>
        <dbReference type="ARBA" id="ARBA00022643"/>
    </source>
</evidence>
<dbReference type="SUPFAM" id="SSF52343">
    <property type="entry name" value="Ferredoxin reductase-like, C-terminal NADP-linked domain"/>
    <property type="match status" value="1"/>
</dbReference>
<dbReference type="InterPro" id="IPR017938">
    <property type="entry name" value="Riboflavin_synthase-like_b-brl"/>
</dbReference>
<dbReference type="InterPro" id="IPR023173">
    <property type="entry name" value="NADPH_Cyt_P450_Rdtase_alpha"/>
</dbReference>
<evidence type="ECO:0000256" key="2">
    <source>
        <dbReference type="ARBA" id="ARBA00001974"/>
    </source>
</evidence>
<reference evidence="10" key="1">
    <citation type="submission" date="2023-03" db="UniProtKB">
        <authorList>
            <consortium name="EnsemblPlants"/>
        </authorList>
    </citation>
    <scope>IDENTIFICATION</scope>
</reference>
<keyword evidence="6" id="KW-0521">NADP</keyword>
<evidence type="ECO:0000313" key="10">
    <source>
        <dbReference type="EnsemblPlants" id="MELO3C017636.2.1"/>
    </source>
</evidence>
<dbReference type="Gene3D" id="1.20.990.10">
    <property type="entry name" value="NADPH-cytochrome p450 Reductase, Chain A, domain 3"/>
    <property type="match status" value="1"/>
</dbReference>
<dbReference type="GO" id="GO:0016491">
    <property type="term" value="F:oxidoreductase activity"/>
    <property type="evidence" value="ECO:0007669"/>
    <property type="project" value="UniProtKB-KW"/>
</dbReference>
<dbReference type="SUPFAM" id="SSF52218">
    <property type="entry name" value="Flavoproteins"/>
    <property type="match status" value="1"/>
</dbReference>
<sequence length="540" mass="61253">MKDQPELLILYATQTGNAQDAAERLGREAEHRGCVVRLLSMDEYDASHLPHEDGIIFVVSTTGQGETPDSMRVFWKFLLQRSLDQYWLKGVPYAVFGLGDSSYQKYNGTDFVFSNDTIIDQPSVQVAYYNMGKLDSPLTSARNEARVEQMPHLTEVVLETTLLNRLDADIQVEVLCFEPQGWVQMIKNQCLSKVGSGKDVRHFEFEFVSSVIEYEVGDVLEVLPSQSSAAVNAFIQRCNLDPESFITVSPRNRRKQDPILAAEMGPVMSYYATAPHEKERLQYFASPEGRDDLYQYNQKERRSVLEVLEDFPSVKMPFDWLVQLVPPLKTRSFSISSSALAHPNQVHLTVNVVSWMTPYKRKRSGLCSSVHVPVWFHKGSLPAPAPSLPLILVGPGTGCAPFRGFVEERSIENTSMATAPVLFFFGCRNEDNDFLYRDFWLSHSENHGVLSEEKGGGFYVAFSRDQPRKVYVQHKMLEQSEKIWNLLREGAAVYVAGSSTKMPADVWSTFEEIISKETQLPRESAVRWLRALEKADYAFH</sequence>